<gene>
    <name evidence="1" type="ORF">ATANTOWER_008850</name>
</gene>
<dbReference type="EMBL" id="JAHUTI010051242">
    <property type="protein sequence ID" value="MED6249063.1"/>
    <property type="molecule type" value="Genomic_DNA"/>
</dbReference>
<sequence>MTVSPARTTPLSLNMLMIPSSWGSSSRETSQVTGPCYLRGERTHSQPSQDQKIILEFRKNRPPLQPLIKWSEVERADSHGFLGLQVTSDLSWLHFIRLLRNAGRDGHPLTQAYRGLIESILTMGITICLVWEQHTGREEGSAKSHKEYMDTMCVQRCRKRLTLSSSLSAQTQTLHVQPETLQSRQHYHT</sequence>
<name>A0ABU7BF89_9TELE</name>
<evidence type="ECO:0000313" key="1">
    <source>
        <dbReference type="EMBL" id="MED6249063.1"/>
    </source>
</evidence>
<proteinExistence type="predicted"/>
<evidence type="ECO:0000313" key="2">
    <source>
        <dbReference type="Proteomes" id="UP001345963"/>
    </source>
</evidence>
<keyword evidence="2" id="KW-1185">Reference proteome</keyword>
<accession>A0ABU7BF89</accession>
<protein>
    <submittedName>
        <fullName evidence="1">Uncharacterized protein</fullName>
    </submittedName>
</protein>
<comment type="caution">
    <text evidence="1">The sequence shown here is derived from an EMBL/GenBank/DDBJ whole genome shotgun (WGS) entry which is preliminary data.</text>
</comment>
<dbReference type="Proteomes" id="UP001345963">
    <property type="component" value="Unassembled WGS sequence"/>
</dbReference>
<reference evidence="1 2" key="1">
    <citation type="submission" date="2021-07" db="EMBL/GenBank/DDBJ databases">
        <authorList>
            <person name="Palmer J.M."/>
        </authorList>
    </citation>
    <scope>NUCLEOTIDE SEQUENCE [LARGE SCALE GENOMIC DNA]</scope>
    <source>
        <strain evidence="1 2">AT_MEX2019</strain>
        <tissue evidence="1">Muscle</tissue>
    </source>
</reference>
<organism evidence="1 2">
    <name type="scientific">Ataeniobius toweri</name>
    <dbReference type="NCBI Taxonomy" id="208326"/>
    <lineage>
        <taxon>Eukaryota</taxon>
        <taxon>Metazoa</taxon>
        <taxon>Chordata</taxon>
        <taxon>Craniata</taxon>
        <taxon>Vertebrata</taxon>
        <taxon>Euteleostomi</taxon>
        <taxon>Actinopterygii</taxon>
        <taxon>Neopterygii</taxon>
        <taxon>Teleostei</taxon>
        <taxon>Neoteleostei</taxon>
        <taxon>Acanthomorphata</taxon>
        <taxon>Ovalentaria</taxon>
        <taxon>Atherinomorphae</taxon>
        <taxon>Cyprinodontiformes</taxon>
        <taxon>Goodeidae</taxon>
        <taxon>Ataeniobius</taxon>
    </lineage>
</organism>